<dbReference type="AlphaFoldDB" id="A0A7C0YD76"/>
<evidence type="ECO:0000259" key="6">
    <source>
        <dbReference type="Pfam" id="PF00408"/>
    </source>
</evidence>
<dbReference type="Pfam" id="PF02880">
    <property type="entry name" value="PGM_PMM_III"/>
    <property type="match status" value="1"/>
</dbReference>
<evidence type="ECO:0000256" key="1">
    <source>
        <dbReference type="ARBA" id="ARBA00001946"/>
    </source>
</evidence>
<proteinExistence type="predicted"/>
<dbReference type="Gene3D" id="3.40.120.10">
    <property type="entry name" value="Alpha-D-Glucose-1,6-Bisphosphate, subunit A, domain 3"/>
    <property type="match status" value="2"/>
</dbReference>
<evidence type="ECO:0000256" key="3">
    <source>
        <dbReference type="ARBA" id="ARBA00022723"/>
    </source>
</evidence>
<accession>A0A7C0YD76</accession>
<dbReference type="InterPro" id="IPR050060">
    <property type="entry name" value="Phosphoglucosamine_mutase"/>
</dbReference>
<dbReference type="GO" id="GO:0006048">
    <property type="term" value="P:UDP-N-acetylglucosamine biosynthetic process"/>
    <property type="evidence" value="ECO:0007669"/>
    <property type="project" value="TreeGrafter"/>
</dbReference>
<comment type="caution">
    <text evidence="9">The sequence shown here is derived from an EMBL/GenBank/DDBJ whole genome shotgun (WGS) entry which is preliminary data.</text>
</comment>
<dbReference type="GO" id="GO:0005829">
    <property type="term" value="C:cytosol"/>
    <property type="evidence" value="ECO:0007669"/>
    <property type="project" value="TreeGrafter"/>
</dbReference>
<sequence length="261" mass="28224">MAPAVFSELGAQVVVMNNTPDGTNINDKCGAVHPQAMAQRVVEERAHLGVAFDGDGDRAIFADESGNTLDGDYILSICGLELIKKGQLPANTVVATIMSNMGLDLTLAPHKGKVVRTAVGDRYVFEEMQKGGYTLGGEASGHIIFRIHSSTGDGIVTALQVLAIMAEKGKPLSELAKDTIRLPQVQRSLTVSKKPPLDSVPEIQRELKRAKELLNGKGRVVVRYSGTEPKVRIMVEGEDSHLINSLLEDLSRVMERTLREA</sequence>
<keyword evidence="2" id="KW-0597">Phosphoprotein</keyword>
<dbReference type="SUPFAM" id="SSF53738">
    <property type="entry name" value="Phosphoglucomutase, first 3 domains"/>
    <property type="match status" value="2"/>
</dbReference>
<evidence type="ECO:0000259" key="8">
    <source>
        <dbReference type="Pfam" id="PF02880"/>
    </source>
</evidence>
<evidence type="ECO:0000256" key="4">
    <source>
        <dbReference type="ARBA" id="ARBA00022842"/>
    </source>
</evidence>
<keyword evidence="3" id="KW-0479">Metal-binding</keyword>
<keyword evidence="5" id="KW-0413">Isomerase</keyword>
<reference evidence="9" key="1">
    <citation type="journal article" date="2020" name="mSystems">
        <title>Genome- and Community-Level Interaction Insights into Carbon Utilization and Element Cycling Functions of Hydrothermarchaeota in Hydrothermal Sediment.</title>
        <authorList>
            <person name="Zhou Z."/>
            <person name="Liu Y."/>
            <person name="Xu W."/>
            <person name="Pan J."/>
            <person name="Luo Z.H."/>
            <person name="Li M."/>
        </authorList>
    </citation>
    <scope>NUCLEOTIDE SEQUENCE [LARGE SCALE GENOMIC DNA]</scope>
    <source>
        <strain evidence="9">HyVt-115</strain>
    </source>
</reference>
<dbReference type="PANTHER" id="PTHR42946:SF1">
    <property type="entry name" value="PHOSPHOGLUCOMUTASE (ALPHA-D-GLUCOSE-1,6-BISPHOSPHATE-DEPENDENT)"/>
    <property type="match status" value="1"/>
</dbReference>
<dbReference type="GO" id="GO:0004615">
    <property type="term" value="F:phosphomannomutase activity"/>
    <property type="evidence" value="ECO:0007669"/>
    <property type="project" value="TreeGrafter"/>
</dbReference>
<dbReference type="GO" id="GO:0009252">
    <property type="term" value="P:peptidoglycan biosynthetic process"/>
    <property type="evidence" value="ECO:0007669"/>
    <property type="project" value="TreeGrafter"/>
</dbReference>
<dbReference type="SUPFAM" id="SSF55957">
    <property type="entry name" value="Phosphoglucomutase, C-terminal domain"/>
    <property type="match status" value="1"/>
</dbReference>
<dbReference type="Proteomes" id="UP000885690">
    <property type="component" value="Unassembled WGS sequence"/>
</dbReference>
<evidence type="ECO:0000256" key="2">
    <source>
        <dbReference type="ARBA" id="ARBA00022553"/>
    </source>
</evidence>
<dbReference type="PANTHER" id="PTHR42946">
    <property type="entry name" value="PHOSPHOHEXOSE MUTASE"/>
    <property type="match status" value="1"/>
</dbReference>
<organism evidence="9">
    <name type="scientific">Thermosulfidibacter takaii</name>
    <dbReference type="NCBI Taxonomy" id="412593"/>
    <lineage>
        <taxon>Bacteria</taxon>
        <taxon>Pseudomonadati</taxon>
        <taxon>Thermosulfidibacterota</taxon>
        <taxon>Thermosulfidibacteria</taxon>
        <taxon>Thermosulfidibacterales</taxon>
        <taxon>Thermosulfidibacteraceae</taxon>
    </lineage>
</organism>
<dbReference type="GO" id="GO:0005975">
    <property type="term" value="P:carbohydrate metabolic process"/>
    <property type="evidence" value="ECO:0007669"/>
    <property type="project" value="InterPro"/>
</dbReference>
<dbReference type="InterPro" id="IPR036900">
    <property type="entry name" value="A-D-PHexomutase_C_sf"/>
</dbReference>
<feature type="domain" description="Alpha-D-phosphohexomutase alpha/beta/alpha" evidence="8">
    <location>
        <begin position="70"/>
        <end position="179"/>
    </location>
</feature>
<comment type="cofactor">
    <cofactor evidence="1">
        <name>Mg(2+)</name>
        <dbReference type="ChEBI" id="CHEBI:18420"/>
    </cofactor>
</comment>
<feature type="domain" description="Alpha-D-phosphohexomutase alpha/beta/alpha" evidence="7">
    <location>
        <begin position="2"/>
        <end position="66"/>
    </location>
</feature>
<dbReference type="FunFam" id="3.40.120.10:FF:000002">
    <property type="entry name" value="Phosphoglucosamine mutase"/>
    <property type="match status" value="1"/>
</dbReference>
<evidence type="ECO:0000313" key="9">
    <source>
        <dbReference type="EMBL" id="HDD52760.1"/>
    </source>
</evidence>
<dbReference type="InterPro" id="IPR005846">
    <property type="entry name" value="A-D-PHexomutase_a/b/a-III"/>
</dbReference>
<dbReference type="InterPro" id="IPR005843">
    <property type="entry name" value="A-D-PHexomutase_C"/>
</dbReference>
<dbReference type="InterPro" id="IPR016055">
    <property type="entry name" value="A-D-PHexomutase_a/b/a-I/II/III"/>
</dbReference>
<dbReference type="Pfam" id="PF02879">
    <property type="entry name" value="PGM_PMM_II"/>
    <property type="match status" value="1"/>
</dbReference>
<gene>
    <name evidence="9" type="ORF">ENF32_01660</name>
</gene>
<dbReference type="Gene3D" id="3.30.310.50">
    <property type="entry name" value="Alpha-D-phosphohexomutase, C-terminal domain"/>
    <property type="match status" value="1"/>
</dbReference>
<evidence type="ECO:0000259" key="7">
    <source>
        <dbReference type="Pfam" id="PF02879"/>
    </source>
</evidence>
<evidence type="ECO:0000256" key="5">
    <source>
        <dbReference type="ARBA" id="ARBA00023235"/>
    </source>
</evidence>
<feature type="domain" description="Alpha-D-phosphohexomutase C-terminal" evidence="6">
    <location>
        <begin position="192"/>
        <end position="250"/>
    </location>
</feature>
<protein>
    <recommendedName>
        <fullName evidence="10">Phosphoglucosamine mutase</fullName>
    </recommendedName>
</protein>
<dbReference type="Pfam" id="PF00408">
    <property type="entry name" value="PGM_PMM_IV"/>
    <property type="match status" value="1"/>
</dbReference>
<keyword evidence="4" id="KW-0460">Magnesium</keyword>
<name>A0A7C0YD76_9BACT</name>
<dbReference type="EMBL" id="DQWS01000063">
    <property type="protein sequence ID" value="HDD52760.1"/>
    <property type="molecule type" value="Genomic_DNA"/>
</dbReference>
<evidence type="ECO:0008006" key="10">
    <source>
        <dbReference type="Google" id="ProtNLM"/>
    </source>
</evidence>
<dbReference type="InterPro" id="IPR005845">
    <property type="entry name" value="A-D-PHexomutase_a/b/a-II"/>
</dbReference>
<dbReference type="GO" id="GO:0046872">
    <property type="term" value="F:metal ion binding"/>
    <property type="evidence" value="ECO:0007669"/>
    <property type="project" value="UniProtKB-KW"/>
</dbReference>
<dbReference type="GO" id="GO:0008966">
    <property type="term" value="F:phosphoglucosamine mutase activity"/>
    <property type="evidence" value="ECO:0007669"/>
    <property type="project" value="TreeGrafter"/>
</dbReference>